<comment type="cofactor">
    <cofactor evidence="1">
        <name>Zn(2+)</name>
        <dbReference type="ChEBI" id="CHEBI:29105"/>
    </cofactor>
</comment>
<evidence type="ECO:0000259" key="9">
    <source>
        <dbReference type="SMART" id="SM00849"/>
    </source>
</evidence>
<evidence type="ECO:0000256" key="5">
    <source>
        <dbReference type="ARBA" id="ARBA00022833"/>
    </source>
</evidence>
<comment type="caution">
    <text evidence="10">The sequence shown here is derived from an EMBL/GenBank/DDBJ whole genome shotgun (WGS) entry which is preliminary data.</text>
</comment>
<accession>A0ABT4QGV2</accession>
<evidence type="ECO:0000256" key="3">
    <source>
        <dbReference type="ARBA" id="ARBA00022723"/>
    </source>
</evidence>
<feature type="domain" description="Metallo-beta-lactamase" evidence="9">
    <location>
        <begin position="36"/>
        <end position="201"/>
    </location>
</feature>
<comment type="similarity">
    <text evidence="2">Belongs to the metallo-beta-lactamase superfamily.</text>
</comment>
<dbReference type="InterPro" id="IPR051013">
    <property type="entry name" value="MBL_superfamily_lactonases"/>
</dbReference>
<reference evidence="10 11" key="1">
    <citation type="submission" date="2022-12" db="EMBL/GenBank/DDBJ databases">
        <title>Draft genome sequence of Paenibacillus sp. dW9.</title>
        <authorList>
            <person name="Choi E.-W."/>
            <person name="Kim D.-U."/>
        </authorList>
    </citation>
    <scope>NUCLEOTIDE SEQUENCE [LARGE SCALE GENOMIC DNA]</scope>
    <source>
        <strain evidence="11">dW9</strain>
    </source>
</reference>
<comment type="catalytic activity">
    <reaction evidence="8">
        <text>3',5'-cyclic UMP + H2O = UMP + H(+)</text>
        <dbReference type="Rhea" id="RHEA:70575"/>
        <dbReference type="ChEBI" id="CHEBI:15377"/>
        <dbReference type="ChEBI" id="CHEBI:15378"/>
        <dbReference type="ChEBI" id="CHEBI:57865"/>
        <dbReference type="ChEBI" id="CHEBI:184387"/>
    </reaction>
    <physiologicalReaction direction="left-to-right" evidence="8">
        <dbReference type="Rhea" id="RHEA:70576"/>
    </physiologicalReaction>
</comment>
<keyword evidence="5" id="KW-0862">Zinc</keyword>
<keyword evidence="4" id="KW-0378">Hydrolase</keyword>
<dbReference type="PANTHER" id="PTHR42978">
    <property type="entry name" value="QUORUM-QUENCHING LACTONASE YTNP-RELATED-RELATED"/>
    <property type="match status" value="1"/>
</dbReference>
<evidence type="ECO:0000313" key="11">
    <source>
        <dbReference type="Proteomes" id="UP001527882"/>
    </source>
</evidence>
<evidence type="ECO:0000256" key="8">
    <source>
        <dbReference type="ARBA" id="ARBA00048505"/>
    </source>
</evidence>
<dbReference type="SUPFAM" id="SSF56281">
    <property type="entry name" value="Metallo-hydrolase/oxidoreductase"/>
    <property type="match status" value="1"/>
</dbReference>
<proteinExistence type="inferred from homology"/>
<organism evidence="10 11">
    <name type="scientific">Paenibacillus gyeongsangnamensis</name>
    <dbReference type="NCBI Taxonomy" id="3388067"/>
    <lineage>
        <taxon>Bacteria</taxon>
        <taxon>Bacillati</taxon>
        <taxon>Bacillota</taxon>
        <taxon>Bacilli</taxon>
        <taxon>Bacillales</taxon>
        <taxon>Paenibacillaceae</taxon>
        <taxon>Paenibacillus</taxon>
    </lineage>
</organism>
<evidence type="ECO:0000313" key="10">
    <source>
        <dbReference type="EMBL" id="MCZ8516120.1"/>
    </source>
</evidence>
<keyword evidence="3" id="KW-0479">Metal-binding</keyword>
<name>A0ABT4QGV2_9BACL</name>
<sequence>MADDMELVKWKLLTMGCLSRNKFWGEDEGKAYRRAYCTTVLLVAGGKRILVDPSFPAREMAGILDARCGLTHTDIDVVYLTHSHGDHVVDIHAFEKAAVFMAKEEFRHLRDPNDPKLSGVKPAEEELAPGIKYIHLPGHTLGLTGLLFQSAQGRVVLASDAVMTEDFYRAKQGYFNNVDPVATVESINHIDQIADIVIPGHDNFFIV</sequence>
<gene>
    <name evidence="10" type="ORF">O9H85_27705</name>
</gene>
<dbReference type="RefSeq" id="WP_269884649.1">
    <property type="nucleotide sequence ID" value="NZ_JAQAGZ010000021.1"/>
</dbReference>
<dbReference type="PANTHER" id="PTHR42978:SF2">
    <property type="entry name" value="102 KBASES UNSTABLE REGION: FROM 1 TO 119443"/>
    <property type="match status" value="1"/>
</dbReference>
<dbReference type="InterPro" id="IPR001279">
    <property type="entry name" value="Metallo-B-lactamas"/>
</dbReference>
<dbReference type="Gene3D" id="3.60.15.10">
    <property type="entry name" value="Ribonuclease Z/Hydroxyacylglutathione hydrolase-like"/>
    <property type="match status" value="1"/>
</dbReference>
<dbReference type="InterPro" id="IPR036866">
    <property type="entry name" value="RibonucZ/Hydroxyglut_hydro"/>
</dbReference>
<protein>
    <submittedName>
        <fullName evidence="10">MBL fold metallo-hydrolase</fullName>
    </submittedName>
</protein>
<evidence type="ECO:0000256" key="1">
    <source>
        <dbReference type="ARBA" id="ARBA00001947"/>
    </source>
</evidence>
<comment type="catalytic activity">
    <reaction evidence="6">
        <text>3',5'-cyclic CMP + H2O = CMP + H(+)</text>
        <dbReference type="Rhea" id="RHEA:72675"/>
        <dbReference type="ChEBI" id="CHEBI:15377"/>
        <dbReference type="ChEBI" id="CHEBI:15378"/>
        <dbReference type="ChEBI" id="CHEBI:58003"/>
        <dbReference type="ChEBI" id="CHEBI:60377"/>
    </reaction>
    <physiologicalReaction direction="left-to-right" evidence="6">
        <dbReference type="Rhea" id="RHEA:72676"/>
    </physiologicalReaction>
</comment>
<evidence type="ECO:0000256" key="2">
    <source>
        <dbReference type="ARBA" id="ARBA00007749"/>
    </source>
</evidence>
<dbReference type="Proteomes" id="UP001527882">
    <property type="component" value="Unassembled WGS sequence"/>
</dbReference>
<evidence type="ECO:0000256" key="4">
    <source>
        <dbReference type="ARBA" id="ARBA00022801"/>
    </source>
</evidence>
<evidence type="ECO:0000256" key="6">
    <source>
        <dbReference type="ARBA" id="ARBA00034221"/>
    </source>
</evidence>
<evidence type="ECO:0000256" key="7">
    <source>
        <dbReference type="ARBA" id="ARBA00034301"/>
    </source>
</evidence>
<dbReference type="SMART" id="SM00849">
    <property type="entry name" value="Lactamase_B"/>
    <property type="match status" value="1"/>
</dbReference>
<dbReference type="EMBL" id="JAQAGZ010000021">
    <property type="protein sequence ID" value="MCZ8516120.1"/>
    <property type="molecule type" value="Genomic_DNA"/>
</dbReference>
<dbReference type="Pfam" id="PF00753">
    <property type="entry name" value="Lactamase_B"/>
    <property type="match status" value="1"/>
</dbReference>
<keyword evidence="11" id="KW-1185">Reference proteome</keyword>
<comment type="function">
    <text evidence="7">Counteracts the endogenous Pycsar antiviral defense system. Phosphodiesterase that enables metal-dependent hydrolysis of host cyclic nucleotide Pycsar defense signals such as cCMP and cUMP.</text>
</comment>